<dbReference type="InterPro" id="IPR035901">
    <property type="entry name" value="GIY-YIG_endonuc_sf"/>
</dbReference>
<dbReference type="AlphaFoldDB" id="A0A110B1A9"/>
<sequence length="88" mass="10530">MFTVYILYSHKFNQIYIGYTSDLPNRFLSHNELATKGHTIKYRPWVIAYTEEYQSKTEAIKRENYLKSTQGRKFARDIIREKFDSPDG</sequence>
<dbReference type="EMBL" id="AP017313">
    <property type="protein sequence ID" value="BAU52721.1"/>
    <property type="molecule type" value="Genomic_DNA"/>
</dbReference>
<dbReference type="PANTHER" id="PTHR34477">
    <property type="entry name" value="UPF0213 PROTEIN YHBQ"/>
    <property type="match status" value="1"/>
</dbReference>
<organism evidence="2 3">
    <name type="scientific">Mucilaginibacter gotjawali</name>
    <dbReference type="NCBI Taxonomy" id="1550579"/>
    <lineage>
        <taxon>Bacteria</taxon>
        <taxon>Pseudomonadati</taxon>
        <taxon>Bacteroidota</taxon>
        <taxon>Sphingobacteriia</taxon>
        <taxon>Sphingobacteriales</taxon>
        <taxon>Sphingobacteriaceae</taxon>
        <taxon>Mucilaginibacter</taxon>
    </lineage>
</organism>
<keyword evidence="3" id="KW-1185">Reference proteome</keyword>
<dbReference type="GO" id="GO:0004519">
    <property type="term" value="F:endonuclease activity"/>
    <property type="evidence" value="ECO:0007669"/>
    <property type="project" value="UniProtKB-KW"/>
</dbReference>
<dbReference type="RefSeq" id="WP_096350012.1">
    <property type="nucleotide sequence ID" value="NZ_AP017313.1"/>
</dbReference>
<dbReference type="Pfam" id="PF01541">
    <property type="entry name" value="GIY-YIG"/>
    <property type="match status" value="1"/>
</dbReference>
<evidence type="ECO:0000313" key="3">
    <source>
        <dbReference type="Proteomes" id="UP000218263"/>
    </source>
</evidence>
<protein>
    <submittedName>
        <fullName evidence="2">GIY-YIG nuclease superfamily protein</fullName>
    </submittedName>
</protein>
<dbReference type="PANTHER" id="PTHR34477:SF5">
    <property type="entry name" value="BSL5627 PROTEIN"/>
    <property type="match status" value="1"/>
</dbReference>
<gene>
    <name evidence="2" type="ORF">MgSA37_00883</name>
</gene>
<name>A0A110B1A9_9SPHI</name>
<dbReference type="OrthoDB" id="677560at2"/>
<proteinExistence type="inferred from homology"/>
<dbReference type="Proteomes" id="UP000218263">
    <property type="component" value="Chromosome"/>
</dbReference>
<accession>A0A110B1A9</accession>
<evidence type="ECO:0000256" key="1">
    <source>
        <dbReference type="ARBA" id="ARBA00007435"/>
    </source>
</evidence>
<dbReference type="KEGG" id="mgot:MgSA37_00883"/>
<dbReference type="InterPro" id="IPR000305">
    <property type="entry name" value="GIY-YIG_endonuc"/>
</dbReference>
<evidence type="ECO:0000313" key="2">
    <source>
        <dbReference type="EMBL" id="BAU52721.1"/>
    </source>
</evidence>
<comment type="similarity">
    <text evidence="1">Belongs to the UPF0213 family.</text>
</comment>
<dbReference type="PROSITE" id="PS50164">
    <property type="entry name" value="GIY_YIG"/>
    <property type="match status" value="1"/>
</dbReference>
<dbReference type="Gene3D" id="3.40.1440.10">
    <property type="entry name" value="GIY-YIG endonuclease"/>
    <property type="match status" value="1"/>
</dbReference>
<reference evidence="2 3" key="1">
    <citation type="submission" date="2015-12" db="EMBL/GenBank/DDBJ databases">
        <title>Genome sequence of Mucilaginibacter gotjawali.</title>
        <authorList>
            <person name="Lee J.S."/>
            <person name="Lee K.C."/>
            <person name="Kim K.K."/>
            <person name="Lee B.W."/>
        </authorList>
    </citation>
    <scope>NUCLEOTIDE SEQUENCE [LARGE SCALE GENOMIC DNA]</scope>
    <source>
        <strain evidence="2 3">SA3-7</strain>
    </source>
</reference>
<dbReference type="InterPro" id="IPR050190">
    <property type="entry name" value="UPF0213_domain"/>
</dbReference>
<dbReference type="CDD" id="cd10449">
    <property type="entry name" value="GIY-YIG_SLX1_like"/>
    <property type="match status" value="1"/>
</dbReference>
<dbReference type="SUPFAM" id="SSF82771">
    <property type="entry name" value="GIY-YIG endonuclease"/>
    <property type="match status" value="1"/>
</dbReference>